<dbReference type="InterPro" id="IPR007862">
    <property type="entry name" value="Adenylate_kinase_lid-dom"/>
</dbReference>
<feature type="binding site" evidence="6">
    <location>
        <position position="39"/>
    </location>
    <ligand>
        <name>AMP</name>
        <dbReference type="ChEBI" id="CHEBI:456215"/>
    </ligand>
</feature>
<comment type="pathway">
    <text evidence="6">Purine metabolism; AMP biosynthesis via salvage pathway; AMP from ADP: step 1/1.</text>
</comment>
<dbReference type="InterPro" id="IPR027417">
    <property type="entry name" value="P-loop_NTPase"/>
</dbReference>
<feature type="binding site" evidence="6">
    <location>
        <begin position="144"/>
        <end position="145"/>
    </location>
    <ligand>
        <name>ATP</name>
        <dbReference type="ChEBI" id="CHEBI:30616"/>
    </ligand>
</feature>
<dbReference type="NCBIfam" id="TIGR01351">
    <property type="entry name" value="adk"/>
    <property type="match status" value="1"/>
</dbReference>
<dbReference type="Proteomes" id="UP000264882">
    <property type="component" value="Chromosome"/>
</dbReference>
<evidence type="ECO:0000256" key="5">
    <source>
        <dbReference type="ARBA" id="ARBA00022840"/>
    </source>
</evidence>
<feature type="domain" description="Adenylate kinase active site lid" evidence="9">
    <location>
        <begin position="135"/>
        <end position="173"/>
    </location>
</feature>
<dbReference type="UniPathway" id="UPA00588">
    <property type="reaction ID" value="UER00649"/>
</dbReference>
<reference evidence="11" key="4">
    <citation type="submission" date="2023-04" db="EMBL/GenBank/DDBJ databases">
        <title>Genomes of recent Mycoplasma hyosynoviae isolates 2023.</title>
        <authorList>
            <person name="Spergser J."/>
        </authorList>
    </citation>
    <scope>NUCLEOTIDE SEQUENCE</scope>
    <source>
        <strain evidence="11">SN1J23N</strain>
    </source>
</reference>
<feature type="region of interest" description="NMP" evidence="6">
    <location>
        <begin position="38"/>
        <end position="67"/>
    </location>
</feature>
<evidence type="ECO:0000256" key="3">
    <source>
        <dbReference type="ARBA" id="ARBA00022741"/>
    </source>
</evidence>
<comment type="similarity">
    <text evidence="6 7">Belongs to the adenylate kinase family.</text>
</comment>
<feature type="binding site" evidence="6">
    <location>
        <position position="135"/>
    </location>
    <ligand>
        <name>ATP</name>
        <dbReference type="ChEBI" id="CHEBI:30616"/>
    </ligand>
</feature>
<comment type="domain">
    <text evidence="6">Consists of three domains, a large central CORE domain and two small peripheral domains, NMPbind and LID, which undergo movements during catalysis. The LID domain closes over the site of phosphoryl transfer upon ATP binding. Assembling and dissambling the active center during each catalytic cycle provides an effective means to prevent ATP hydrolysis.</text>
</comment>
<dbReference type="GeneID" id="75105260"/>
<feature type="binding site" evidence="6">
    <location>
        <position position="101"/>
    </location>
    <ligand>
        <name>AMP</name>
        <dbReference type="ChEBI" id="CHEBI:456215"/>
    </ligand>
</feature>
<evidence type="ECO:0000256" key="7">
    <source>
        <dbReference type="RuleBase" id="RU003330"/>
    </source>
</evidence>
<evidence type="ECO:0000313" key="10">
    <source>
        <dbReference type="EMBL" id="ASI53925.1"/>
    </source>
</evidence>
<comment type="subcellular location">
    <subcellularLocation>
        <location evidence="6 8">Cytoplasm</location>
    </subcellularLocation>
</comment>
<dbReference type="GO" id="GO:0005524">
    <property type="term" value="F:ATP binding"/>
    <property type="evidence" value="ECO:0007669"/>
    <property type="project" value="UniProtKB-UniRule"/>
</dbReference>
<dbReference type="Proteomes" id="UP001233782">
    <property type="component" value="Unassembled WGS sequence"/>
</dbReference>
<dbReference type="PROSITE" id="PS00113">
    <property type="entry name" value="ADENYLATE_KINASE"/>
    <property type="match status" value="1"/>
</dbReference>
<dbReference type="KEGG" id="mhyv:MHSN_01840"/>
<comment type="catalytic activity">
    <reaction evidence="6 8">
        <text>AMP + ATP = 2 ADP</text>
        <dbReference type="Rhea" id="RHEA:12973"/>
        <dbReference type="ChEBI" id="CHEBI:30616"/>
        <dbReference type="ChEBI" id="CHEBI:456215"/>
        <dbReference type="ChEBI" id="CHEBI:456216"/>
        <dbReference type="EC" id="2.7.4.3"/>
    </reaction>
</comment>
<name>A0A4P1QGB3_9BACT</name>
<dbReference type="Gene3D" id="3.40.50.300">
    <property type="entry name" value="P-loop containing nucleotide triphosphate hydrolases"/>
    <property type="match status" value="1"/>
</dbReference>
<dbReference type="AlphaFoldDB" id="A0A4P1QGB3"/>
<evidence type="ECO:0000313" key="12">
    <source>
        <dbReference type="EMBL" id="TDU95354.1"/>
    </source>
</evidence>
<dbReference type="SUPFAM" id="SSF57774">
    <property type="entry name" value="Microbial and mitochondrial ADK, insert 'zinc finger' domain"/>
    <property type="match status" value="1"/>
</dbReference>
<dbReference type="InterPro" id="IPR000850">
    <property type="entry name" value="Adenylat/UMP-CMP_kin"/>
</dbReference>
<dbReference type="InterPro" id="IPR006259">
    <property type="entry name" value="Adenyl_kin_sub"/>
</dbReference>
<evidence type="ECO:0000256" key="2">
    <source>
        <dbReference type="ARBA" id="ARBA00022727"/>
    </source>
</evidence>
<dbReference type="HAMAP" id="MF_00235">
    <property type="entry name" value="Adenylate_kinase_Adk"/>
    <property type="match status" value="1"/>
</dbReference>
<evidence type="ECO:0000256" key="4">
    <source>
        <dbReference type="ARBA" id="ARBA00022777"/>
    </source>
</evidence>
<dbReference type="CDD" id="cd01428">
    <property type="entry name" value="ADK"/>
    <property type="match status" value="1"/>
</dbReference>
<dbReference type="GO" id="GO:0044209">
    <property type="term" value="P:AMP salvage"/>
    <property type="evidence" value="ECO:0007669"/>
    <property type="project" value="UniProtKB-UniRule"/>
</dbReference>
<dbReference type="GO" id="GO:0005737">
    <property type="term" value="C:cytoplasm"/>
    <property type="evidence" value="ECO:0007669"/>
    <property type="project" value="UniProtKB-SubCell"/>
</dbReference>
<gene>
    <name evidence="6" type="primary">adk</name>
    <name evidence="12" type="ORF">JN03_0650</name>
    <name evidence="10" type="ORF">MHSN_01840</name>
    <name evidence="13" type="ORF">NMG93_02065</name>
    <name evidence="11" type="ORF">QJ129_02845</name>
</gene>
<comment type="subunit">
    <text evidence="6 8">Monomer.</text>
</comment>
<keyword evidence="2 6" id="KW-0545">Nucleotide biosynthesis</keyword>
<reference evidence="10 14" key="1">
    <citation type="submission" date="2014-06" db="EMBL/GenBank/DDBJ databases">
        <title>The Whole Genome Sequence of Mycoplasma hyosynoviae strain ATCC 27095.</title>
        <authorList>
            <person name="Calcutt M.J."/>
            <person name="Foecking M.F."/>
        </authorList>
    </citation>
    <scope>NUCLEOTIDE SEQUENCE [LARGE SCALE GENOMIC DNA]</scope>
    <source>
        <strain evidence="10 14">M60</strain>
    </source>
</reference>
<dbReference type="EMBL" id="CP008748">
    <property type="protein sequence ID" value="ASI53925.1"/>
    <property type="molecule type" value="Genomic_DNA"/>
</dbReference>
<proteinExistence type="inferred from homology"/>
<dbReference type="SUPFAM" id="SSF52540">
    <property type="entry name" value="P-loop containing nucleoside triphosphate hydrolases"/>
    <property type="match status" value="1"/>
</dbReference>
<feature type="binding site" evidence="6">
    <location>
        <begin position="65"/>
        <end position="67"/>
    </location>
    <ligand>
        <name>AMP</name>
        <dbReference type="ChEBI" id="CHEBI:456215"/>
    </ligand>
</feature>
<reference evidence="12 15" key="2">
    <citation type="submission" date="2019-03" db="EMBL/GenBank/DDBJ databases">
        <title>Genomic Encyclopedia of Archaeal and Bacterial Type Strains, Phase II (KMG-II): from individual species to whole genera.</title>
        <authorList>
            <person name="Goeker M."/>
        </authorList>
    </citation>
    <scope>NUCLEOTIDE SEQUENCE [LARGE SCALE GENOMIC DNA]</scope>
    <source>
        <strain evidence="12 15">ATCC 25591</strain>
    </source>
</reference>
<evidence type="ECO:0000256" key="8">
    <source>
        <dbReference type="RuleBase" id="RU003331"/>
    </source>
</evidence>
<dbReference type="InterPro" id="IPR036193">
    <property type="entry name" value="ADK_active_lid_dom_sf"/>
</dbReference>
<dbReference type="EC" id="2.7.4.3" evidence="6 8"/>
<dbReference type="EMBL" id="SOCH01000007">
    <property type="protein sequence ID" value="TDU95354.1"/>
    <property type="molecule type" value="Genomic_DNA"/>
</dbReference>
<dbReference type="PRINTS" id="PR00094">
    <property type="entry name" value="ADENYLTKNASE"/>
</dbReference>
<accession>A0A4P1QGB3</accession>
<evidence type="ECO:0000256" key="6">
    <source>
        <dbReference type="HAMAP-Rule" id="MF_00235"/>
    </source>
</evidence>
<dbReference type="EMBL" id="CP101127">
    <property type="protein sequence ID" value="UTO25646.1"/>
    <property type="molecule type" value="Genomic_DNA"/>
</dbReference>
<keyword evidence="3 6" id="KW-0547">Nucleotide-binding</keyword>
<dbReference type="Pfam" id="PF00406">
    <property type="entry name" value="ADK"/>
    <property type="match status" value="1"/>
</dbReference>
<keyword evidence="6" id="KW-0963">Cytoplasm</keyword>
<sequence length="225" mass="25898">MIDSSKENINLLFLGAPGAGKGSLASKMVEKFGYYQVSTGDMFRREIQNKTELGLKIKSILDSGAFVDDSITNELVQKTLKNLVSENKKFILDGYPRTIEQAKFLKNLEKENIVIHKVILLNITNAQIISRLDKRRICPKCKTIYHMQYNPPKDLVHCDNKTCKDIEIIKRADDAPEIIKKRLDIYEKETAPLIDYYRKSNILCEVNSYKPIEEVLKDAEEVLNW</sequence>
<feature type="binding site" evidence="6">
    <location>
        <position position="182"/>
    </location>
    <ligand>
        <name>AMP</name>
        <dbReference type="ChEBI" id="CHEBI:456215"/>
    </ligand>
</feature>
<comment type="caution">
    <text evidence="6">Lacks conserved residue(s) required for the propagation of feature annotation.</text>
</comment>
<reference evidence="13" key="3">
    <citation type="submission" date="2022-07" db="EMBL/GenBank/DDBJ databases">
        <title>Complete genome of Mycoplasma hyosynoviae B1.</title>
        <authorList>
            <person name="Spergser J."/>
        </authorList>
    </citation>
    <scope>NUCLEOTIDE SEQUENCE</scope>
    <source>
        <strain evidence="13">B1</strain>
    </source>
</reference>
<feature type="binding site" evidence="6">
    <location>
        <position position="171"/>
    </location>
    <ligand>
        <name>AMP</name>
        <dbReference type="ChEBI" id="CHEBI:456215"/>
    </ligand>
</feature>
<dbReference type="FunFam" id="3.40.50.300:FF:000106">
    <property type="entry name" value="Adenylate kinase mitochondrial"/>
    <property type="match status" value="1"/>
</dbReference>
<feature type="binding site" evidence="6">
    <location>
        <begin position="18"/>
        <end position="23"/>
    </location>
    <ligand>
        <name>ATP</name>
        <dbReference type="ChEBI" id="CHEBI:30616"/>
    </ligand>
</feature>
<keyword evidence="1 6" id="KW-0808">Transferase</keyword>
<dbReference type="RefSeq" id="WP_036440763.1">
    <property type="nucleotide sequence ID" value="NZ_CP008748.1"/>
</dbReference>
<dbReference type="EMBL" id="JASBCP010000005">
    <property type="protein sequence ID" value="MDI3048189.1"/>
    <property type="molecule type" value="Genomic_DNA"/>
</dbReference>
<feature type="binding site" evidence="6">
    <location>
        <begin position="94"/>
        <end position="97"/>
    </location>
    <ligand>
        <name>AMP</name>
        <dbReference type="ChEBI" id="CHEBI:456215"/>
    </ligand>
</feature>
<protein>
    <recommendedName>
        <fullName evidence="6 8">Adenylate kinase</fullName>
        <shortName evidence="6">AK</shortName>
        <ecNumber evidence="6 8">2.7.4.3</ecNumber>
    </recommendedName>
    <alternativeName>
        <fullName evidence="6">ATP-AMP transphosphorylase</fullName>
    </alternativeName>
    <alternativeName>
        <fullName evidence="6">ATP:AMP phosphotransferase</fullName>
    </alternativeName>
    <alternativeName>
        <fullName evidence="6">Adenylate monophosphate kinase</fullName>
    </alternativeName>
</protein>
<keyword evidence="5 6" id="KW-0067">ATP-binding</keyword>
<feature type="binding site" evidence="6">
    <location>
        <position position="210"/>
    </location>
    <ligand>
        <name>ATP</name>
        <dbReference type="ChEBI" id="CHEBI:30616"/>
    </ligand>
</feature>
<dbReference type="Proteomes" id="UP000294882">
    <property type="component" value="Unassembled WGS sequence"/>
</dbReference>
<dbReference type="Pfam" id="PF05191">
    <property type="entry name" value="ADK_lid"/>
    <property type="match status" value="1"/>
</dbReference>
<dbReference type="PANTHER" id="PTHR23359">
    <property type="entry name" value="NUCLEOTIDE KINASE"/>
    <property type="match status" value="1"/>
</dbReference>
<evidence type="ECO:0000256" key="1">
    <source>
        <dbReference type="ARBA" id="ARBA00022679"/>
    </source>
</evidence>
<keyword evidence="14" id="KW-1185">Reference proteome</keyword>
<keyword evidence="4 6" id="KW-0418">Kinase</keyword>
<dbReference type="InterPro" id="IPR033690">
    <property type="entry name" value="Adenylat_kinase_CS"/>
</dbReference>
<dbReference type="NCBIfam" id="NF001381">
    <property type="entry name" value="PRK00279.1-3"/>
    <property type="match status" value="1"/>
</dbReference>
<evidence type="ECO:0000313" key="11">
    <source>
        <dbReference type="EMBL" id="MDI3048189.1"/>
    </source>
</evidence>
<evidence type="ECO:0000313" key="15">
    <source>
        <dbReference type="Proteomes" id="UP000294882"/>
    </source>
</evidence>
<dbReference type="OrthoDB" id="9805030at2"/>
<evidence type="ECO:0000313" key="14">
    <source>
        <dbReference type="Proteomes" id="UP000264882"/>
    </source>
</evidence>
<dbReference type="GO" id="GO:0004017">
    <property type="term" value="F:AMP kinase activity"/>
    <property type="evidence" value="ECO:0007669"/>
    <property type="project" value="UniProtKB-UniRule"/>
</dbReference>
<comment type="function">
    <text evidence="6">Catalyzes the reversible transfer of the terminal phosphate group between ATP and AMP. Plays an important role in cellular energy homeostasis and in adenine nucleotide metabolism.</text>
</comment>
<organism evidence="10 14">
    <name type="scientific">Metamycoplasma hyosynoviae</name>
    <dbReference type="NCBI Taxonomy" id="29559"/>
    <lineage>
        <taxon>Bacteria</taxon>
        <taxon>Bacillati</taxon>
        <taxon>Mycoplasmatota</taxon>
        <taxon>Mycoplasmoidales</taxon>
        <taxon>Metamycoplasmataceae</taxon>
        <taxon>Metamycoplasma</taxon>
    </lineage>
</organism>
<evidence type="ECO:0000259" key="9">
    <source>
        <dbReference type="Pfam" id="PF05191"/>
    </source>
</evidence>
<evidence type="ECO:0000313" key="13">
    <source>
        <dbReference type="EMBL" id="UTO25646.1"/>
    </source>
</evidence>
<feature type="binding site" evidence="6">
    <location>
        <position position="44"/>
    </location>
    <ligand>
        <name>AMP</name>
        <dbReference type="ChEBI" id="CHEBI:456215"/>
    </ligand>
</feature>
<dbReference type="Proteomes" id="UP001059349">
    <property type="component" value="Chromosome"/>
</dbReference>